<evidence type="ECO:0000256" key="2">
    <source>
        <dbReference type="ARBA" id="ARBA00008072"/>
    </source>
</evidence>
<comment type="cofactor">
    <cofactor evidence="1">
        <name>Zn(2+)</name>
        <dbReference type="ChEBI" id="CHEBI:29105"/>
    </cofactor>
</comment>
<comment type="similarity">
    <text evidence="2">Belongs to the zinc-containing alcohol dehydrogenase family.</text>
</comment>
<feature type="region of interest" description="Disordered" evidence="6">
    <location>
        <begin position="1"/>
        <end position="20"/>
    </location>
</feature>
<evidence type="ECO:0000256" key="6">
    <source>
        <dbReference type="SAM" id="MobiDB-lite"/>
    </source>
</evidence>
<evidence type="ECO:0000256" key="4">
    <source>
        <dbReference type="ARBA" id="ARBA00022833"/>
    </source>
</evidence>
<keyword evidence="4" id="KW-0862">Zinc</keyword>
<gene>
    <name evidence="8" type="ORF">HW566_01685</name>
</gene>
<dbReference type="Proteomes" id="UP000509638">
    <property type="component" value="Chromosome"/>
</dbReference>
<dbReference type="SUPFAM" id="SSF50129">
    <property type="entry name" value="GroES-like"/>
    <property type="match status" value="1"/>
</dbReference>
<reference evidence="8 9" key="1">
    <citation type="submission" date="2020-06" db="EMBL/GenBank/DDBJ databases">
        <authorList>
            <person name="Jo H."/>
        </authorList>
    </citation>
    <scope>NUCLEOTIDE SEQUENCE [LARGE SCALE GENOMIC DNA]</scope>
    <source>
        <strain evidence="8 9">I46</strain>
    </source>
</reference>
<evidence type="ECO:0000313" key="9">
    <source>
        <dbReference type="Proteomes" id="UP000509638"/>
    </source>
</evidence>
<organism evidence="8 9">
    <name type="scientific">Microbacterium oleivorans</name>
    <dbReference type="NCBI Taxonomy" id="273677"/>
    <lineage>
        <taxon>Bacteria</taxon>
        <taxon>Bacillati</taxon>
        <taxon>Actinomycetota</taxon>
        <taxon>Actinomycetes</taxon>
        <taxon>Micrococcales</taxon>
        <taxon>Microbacteriaceae</taxon>
        <taxon>Microbacterium</taxon>
    </lineage>
</organism>
<dbReference type="EMBL" id="CP058316">
    <property type="protein sequence ID" value="QLD10606.1"/>
    <property type="molecule type" value="Genomic_DNA"/>
</dbReference>
<evidence type="ECO:0000256" key="1">
    <source>
        <dbReference type="ARBA" id="ARBA00001947"/>
    </source>
</evidence>
<feature type="domain" description="Alcohol dehydrogenase-like N-terminal" evidence="7">
    <location>
        <begin position="97"/>
        <end position="187"/>
    </location>
</feature>
<dbReference type="Pfam" id="PF08240">
    <property type="entry name" value="ADH_N"/>
    <property type="match status" value="1"/>
</dbReference>
<dbReference type="InterPro" id="IPR011032">
    <property type="entry name" value="GroES-like_sf"/>
</dbReference>
<evidence type="ECO:0000259" key="7">
    <source>
        <dbReference type="Pfam" id="PF08240"/>
    </source>
</evidence>
<name>A0A7D5EVB5_9MICO</name>
<sequence>MGVLSDADAPDSSVPAAPGRRRALRSVNISGTARATGSDVLRLCHSGPVTTGERVRMAMATRAPLDVLLRPAALARAWMGAGRVQETIAVPGVVLAPGEALVRVELATIADEDLAVADGHDDCPVPTVLGREFVGRIAALGGAVPATDGSSLDLGERIVCAAGARERIAPHRELVGGFATHVHLRAATPIVRVGETLPACILAPLPGAFARAAAVLRSIAQAIDLEEAVVRVTGSGADPLVIAAMATEAGAAVEIASADPRVRARAHRFGASLAGGRPPAHGPRLGVTSSDGESIEVAAGAPEPVAADLEAAVAFIRNPGTRRYPFADLVSVPMPLDRLDEAIELARAGGHLRMAIAPGG</sequence>
<protein>
    <submittedName>
        <fullName evidence="8">Alcohol dehydrogenase catalytic domain-containing protein</fullName>
    </submittedName>
</protein>
<evidence type="ECO:0000313" key="8">
    <source>
        <dbReference type="EMBL" id="QLD10606.1"/>
    </source>
</evidence>
<dbReference type="GO" id="GO:0046872">
    <property type="term" value="F:metal ion binding"/>
    <property type="evidence" value="ECO:0007669"/>
    <property type="project" value="UniProtKB-KW"/>
</dbReference>
<keyword evidence="3" id="KW-0479">Metal-binding</keyword>
<dbReference type="InterPro" id="IPR013154">
    <property type="entry name" value="ADH-like_N"/>
</dbReference>
<dbReference type="PANTHER" id="PTHR43350">
    <property type="entry name" value="NAD-DEPENDENT ALCOHOL DEHYDROGENASE"/>
    <property type="match status" value="1"/>
</dbReference>
<keyword evidence="5" id="KW-0560">Oxidoreductase</keyword>
<evidence type="ECO:0000256" key="3">
    <source>
        <dbReference type="ARBA" id="ARBA00022723"/>
    </source>
</evidence>
<proteinExistence type="inferred from homology"/>
<evidence type="ECO:0000256" key="5">
    <source>
        <dbReference type="ARBA" id="ARBA00023002"/>
    </source>
</evidence>
<dbReference type="AlphaFoldDB" id="A0A7D5EVB5"/>
<dbReference type="Gene3D" id="3.90.180.10">
    <property type="entry name" value="Medium-chain alcohol dehydrogenases, catalytic domain"/>
    <property type="match status" value="1"/>
</dbReference>
<feature type="compositionally biased region" description="Low complexity" evidence="6">
    <location>
        <begin position="1"/>
        <end position="18"/>
    </location>
</feature>
<dbReference type="RefSeq" id="WP_178009846.1">
    <property type="nucleotide sequence ID" value="NZ_CP058316.1"/>
</dbReference>
<dbReference type="GO" id="GO:0016491">
    <property type="term" value="F:oxidoreductase activity"/>
    <property type="evidence" value="ECO:0007669"/>
    <property type="project" value="UniProtKB-KW"/>
</dbReference>
<accession>A0A7D5EVB5</accession>
<dbReference type="PANTHER" id="PTHR43350:SF17">
    <property type="entry name" value="NAD-DEPENDENT ALCOHOL DEHYDROGENASE"/>
    <property type="match status" value="1"/>
</dbReference>